<feature type="transmembrane region" description="Helical" evidence="2">
    <location>
        <begin position="94"/>
        <end position="116"/>
    </location>
</feature>
<feature type="transmembrane region" description="Helical" evidence="2">
    <location>
        <begin position="173"/>
        <end position="196"/>
    </location>
</feature>
<name>F0Z669_DICPU</name>
<keyword evidence="2" id="KW-1133">Transmembrane helix</keyword>
<dbReference type="PANTHER" id="PTHR31494:SF3">
    <property type="entry name" value="THH1_TOM1_TOM3 DOMAIN-CONTAINING PROTEIN"/>
    <property type="match status" value="1"/>
</dbReference>
<evidence type="ECO:0000256" key="2">
    <source>
        <dbReference type="SAM" id="Phobius"/>
    </source>
</evidence>
<evidence type="ECO:0000313" key="3">
    <source>
        <dbReference type="EMBL" id="EGC40546.1"/>
    </source>
</evidence>
<proteinExistence type="predicted"/>
<dbReference type="Proteomes" id="UP000001064">
    <property type="component" value="Unassembled WGS sequence"/>
</dbReference>
<feature type="transmembrane region" description="Helical" evidence="2">
    <location>
        <begin position="20"/>
        <end position="41"/>
    </location>
</feature>
<dbReference type="GeneID" id="10503358"/>
<dbReference type="eggNOG" id="ENOG502REPE">
    <property type="taxonomic scope" value="Eukaryota"/>
</dbReference>
<feature type="transmembrane region" description="Helical" evidence="2">
    <location>
        <begin position="216"/>
        <end position="236"/>
    </location>
</feature>
<feature type="transmembrane region" description="Helical" evidence="2">
    <location>
        <begin position="248"/>
        <end position="269"/>
    </location>
</feature>
<dbReference type="AlphaFoldDB" id="F0Z669"/>
<feature type="region of interest" description="Disordered" evidence="1">
    <location>
        <begin position="349"/>
        <end position="386"/>
    </location>
</feature>
<evidence type="ECO:0000256" key="1">
    <source>
        <dbReference type="SAM" id="MobiDB-lite"/>
    </source>
</evidence>
<gene>
    <name evidence="3" type="ORF">DICPUDRAFT_24967</name>
</gene>
<keyword evidence="4" id="KW-1185">Reference proteome</keyword>
<protein>
    <recommendedName>
        <fullName evidence="5">THH1/TOM1/TOM3 domain-containing protein</fullName>
    </recommendedName>
</protein>
<feature type="transmembrane region" description="Helical" evidence="2">
    <location>
        <begin position="137"/>
        <end position="158"/>
    </location>
</feature>
<keyword evidence="2" id="KW-0472">Membrane</keyword>
<evidence type="ECO:0008006" key="5">
    <source>
        <dbReference type="Google" id="ProtNLM"/>
    </source>
</evidence>
<organism evidence="3 4">
    <name type="scientific">Dictyostelium purpureum</name>
    <name type="common">Slime mold</name>
    <dbReference type="NCBI Taxonomy" id="5786"/>
    <lineage>
        <taxon>Eukaryota</taxon>
        <taxon>Amoebozoa</taxon>
        <taxon>Evosea</taxon>
        <taxon>Eumycetozoa</taxon>
        <taxon>Dictyostelia</taxon>
        <taxon>Dictyosteliales</taxon>
        <taxon>Dictyosteliaceae</taxon>
        <taxon>Dictyostelium</taxon>
    </lineage>
</organism>
<dbReference type="VEuPathDB" id="AmoebaDB:DICPUDRAFT_24967"/>
<accession>F0Z669</accession>
<reference evidence="4" key="1">
    <citation type="journal article" date="2011" name="Genome Biol.">
        <title>Comparative genomics of the social amoebae Dictyostelium discoideum and Dictyostelium purpureum.</title>
        <authorList>
            <consortium name="US DOE Joint Genome Institute (JGI-PGF)"/>
            <person name="Sucgang R."/>
            <person name="Kuo A."/>
            <person name="Tian X."/>
            <person name="Salerno W."/>
            <person name="Parikh A."/>
            <person name="Feasley C.L."/>
            <person name="Dalin E."/>
            <person name="Tu H."/>
            <person name="Huang E."/>
            <person name="Barry K."/>
            <person name="Lindquist E."/>
            <person name="Shapiro H."/>
            <person name="Bruce D."/>
            <person name="Schmutz J."/>
            <person name="Salamov A."/>
            <person name="Fey P."/>
            <person name="Gaudet P."/>
            <person name="Anjard C."/>
            <person name="Babu M.M."/>
            <person name="Basu S."/>
            <person name="Bushmanova Y."/>
            <person name="van der Wel H."/>
            <person name="Katoh-Kurasawa M."/>
            <person name="Dinh C."/>
            <person name="Coutinho P.M."/>
            <person name="Saito T."/>
            <person name="Elias M."/>
            <person name="Schaap P."/>
            <person name="Kay R.R."/>
            <person name="Henrissat B."/>
            <person name="Eichinger L."/>
            <person name="Rivero F."/>
            <person name="Putnam N.H."/>
            <person name="West C.M."/>
            <person name="Loomis W.F."/>
            <person name="Chisholm R.L."/>
            <person name="Shaulsky G."/>
            <person name="Strassmann J.E."/>
            <person name="Queller D.C."/>
            <person name="Kuspa A."/>
            <person name="Grigoriev I.V."/>
        </authorList>
    </citation>
    <scope>NUCLEOTIDE SEQUENCE [LARGE SCALE GENOMIC DNA]</scope>
    <source>
        <strain evidence="4">QSDP1</strain>
    </source>
</reference>
<dbReference type="PANTHER" id="PTHR31494">
    <property type="entry name" value="THH1_TOM1_TOM3 DOMAIN-CONTAINING PROTEIN-RELATED-RELATED"/>
    <property type="match status" value="1"/>
</dbReference>
<dbReference type="InParanoid" id="F0Z669"/>
<dbReference type="FunCoup" id="F0Z669">
    <property type="interactions" value="2"/>
</dbReference>
<keyword evidence="2" id="KW-0812">Transmembrane</keyword>
<dbReference type="RefSeq" id="XP_003282882.1">
    <property type="nucleotide sequence ID" value="XM_003282834.1"/>
</dbReference>
<dbReference type="EMBL" id="GL870941">
    <property type="protein sequence ID" value="EGC40546.1"/>
    <property type="molecule type" value="Genomic_DNA"/>
</dbReference>
<dbReference type="OMA" id="EWIFIGC"/>
<dbReference type="KEGG" id="dpp:DICPUDRAFT_24967"/>
<dbReference type="OrthoDB" id="17675at2759"/>
<feature type="transmembrane region" description="Helical" evidence="2">
    <location>
        <begin position="61"/>
        <end position="82"/>
    </location>
</feature>
<evidence type="ECO:0000313" key="4">
    <source>
        <dbReference type="Proteomes" id="UP000001064"/>
    </source>
</evidence>
<sequence length="386" mass="43398">MENNVDGKYPFTGDEEYDKLVKAFYIVRGVSFFVLFVLNIVQTYYELLHLKKKKKGPTPRFMTFVSITLFPFCKTLQSFFSIGFADTRTGSVSWYMGIWGTLFLSTEWIFIGCFWTRLLYTFFTSKKIAMGNIKKTWYSAWAITAILFAWNIILMVLVNVKSKTLTASVSSKGFISLVALLGTFLLVNGFVLVINLKTQDKKSNTFQKTISRTLRLSLICLFIVLGMIVREIIVAISKISTSSNYRYAAIFVTFFLEFPQCVVVMVALADDGVYWKNYFKFSKIAKESNSSQTSIHDSSSSGKHVSNGSGAIEIDLNSMTMDDSGFSSKKSSNNIARTNSKTPVSIIASSDSNINSSTDHIINDNNIAENNDTNNDQNNTENENNI</sequence>